<comment type="catalytic activity">
    <reaction evidence="1">
        <text>ATP + protein L-histidine = ADP + protein N-phospho-L-histidine.</text>
        <dbReference type="EC" id="2.7.13.3"/>
    </reaction>
</comment>
<keyword evidence="12" id="KW-1185">Reference proteome</keyword>
<dbReference type="InterPro" id="IPR036890">
    <property type="entry name" value="HATPase_C_sf"/>
</dbReference>
<dbReference type="Gene3D" id="1.20.5.1930">
    <property type="match status" value="1"/>
</dbReference>
<organism evidence="11 12">
    <name type="scientific">Microbacterium aoyamense</name>
    <dbReference type="NCBI Taxonomy" id="344166"/>
    <lineage>
        <taxon>Bacteria</taxon>
        <taxon>Bacillati</taxon>
        <taxon>Actinomycetota</taxon>
        <taxon>Actinomycetes</taxon>
        <taxon>Micrococcales</taxon>
        <taxon>Microbacteriaceae</taxon>
        <taxon>Microbacterium</taxon>
    </lineage>
</organism>
<gene>
    <name evidence="11" type="ORF">GCM10009775_23540</name>
</gene>
<evidence type="ECO:0000256" key="8">
    <source>
        <dbReference type="ARBA" id="ARBA00023012"/>
    </source>
</evidence>
<dbReference type="InterPro" id="IPR050482">
    <property type="entry name" value="Sensor_HK_TwoCompSys"/>
</dbReference>
<evidence type="ECO:0000256" key="9">
    <source>
        <dbReference type="SAM" id="Phobius"/>
    </source>
</evidence>
<dbReference type="Proteomes" id="UP001501343">
    <property type="component" value="Unassembled WGS sequence"/>
</dbReference>
<sequence length="689" mass="72233">MTAVRRRIGALAVWAVSWVLAAAAVVLAATTGLGPDPVPGVFLSSAPVAMQARFDDIGITVALIYGPVSALILARRPHPVGVVLAVHAVGSGLAAFGVQYGLLGTVDPDLPLWGFFAFAAGWGFVPGTFMTAALPILVTRRRLGAVERWLVRVCVVVASAAFFASLTQQSVPEPRNPFAIDIPLYQATLPTVYGALSFTAVAISFASIVVLLIRLRRAHGRARIGIVWLTVGHAFLTASYVALVLPAGLGLPAWVIDFGLIAPVVGQLLYPVAILVVVLGQRLWGVELVVSRLLLWASLTASGVGLYLVVVALLPAALSGDGVAALFVPVVVALALLPLRAWLQRRIDGLIYGEGADPGLLLVRLGRRIGELGEDSLAELAETLRRVLRLGWVQIVTTDDGHRASAGSPSRHAPARVALRAGDELVGELRAQPVGGQRLDRRTIQVLDDIAGLVATVVRLAESSRVLESARAELAAQRTDERRAVRRELHDGLGPALAGIGFGLAAARNLAISDPQRARGLLQELREDVDRRGQDARALADTVSEPSAVTARALRPLLEAMIARFDTAELGVRLDVRAVGAHVDDVSASAVYFIVAEALTNAVRHAGAQEVSIVVSTTGTTVVVDVRDDGTGIAAGAAAGIGMHSMRERAAAVGGALTVSAARPGTLVRAVIPTPTANDLDGDRDDRLS</sequence>
<evidence type="ECO:0000256" key="5">
    <source>
        <dbReference type="ARBA" id="ARBA00022741"/>
    </source>
</evidence>
<keyword evidence="8" id="KW-0902">Two-component regulatory system</keyword>
<dbReference type="SUPFAM" id="SSF55874">
    <property type="entry name" value="ATPase domain of HSP90 chaperone/DNA topoisomerase II/histidine kinase"/>
    <property type="match status" value="1"/>
</dbReference>
<evidence type="ECO:0000259" key="10">
    <source>
        <dbReference type="SMART" id="SM00387"/>
    </source>
</evidence>
<name>A0ABN2PVR6_9MICO</name>
<feature type="transmembrane region" description="Helical" evidence="9">
    <location>
        <begin position="225"/>
        <end position="248"/>
    </location>
</feature>
<keyword evidence="9" id="KW-1133">Transmembrane helix</keyword>
<feature type="transmembrane region" description="Helical" evidence="9">
    <location>
        <begin position="260"/>
        <end position="281"/>
    </location>
</feature>
<keyword evidence="3" id="KW-0597">Phosphoprotein</keyword>
<comment type="caution">
    <text evidence="11">The sequence shown here is derived from an EMBL/GenBank/DDBJ whole genome shotgun (WGS) entry which is preliminary data.</text>
</comment>
<dbReference type="PANTHER" id="PTHR24421">
    <property type="entry name" value="NITRATE/NITRITE SENSOR PROTEIN NARX-RELATED"/>
    <property type="match status" value="1"/>
</dbReference>
<evidence type="ECO:0000256" key="1">
    <source>
        <dbReference type="ARBA" id="ARBA00000085"/>
    </source>
</evidence>
<protein>
    <recommendedName>
        <fullName evidence="2">histidine kinase</fullName>
        <ecNumber evidence="2">2.7.13.3</ecNumber>
    </recommendedName>
</protein>
<feature type="transmembrane region" description="Helical" evidence="9">
    <location>
        <begin position="191"/>
        <end position="213"/>
    </location>
</feature>
<dbReference type="Pfam" id="PF07730">
    <property type="entry name" value="HisKA_3"/>
    <property type="match status" value="1"/>
</dbReference>
<dbReference type="EMBL" id="BAAAOF010000004">
    <property type="protein sequence ID" value="GAA1930779.1"/>
    <property type="molecule type" value="Genomic_DNA"/>
</dbReference>
<keyword evidence="7" id="KW-0067">ATP-binding</keyword>
<feature type="transmembrane region" description="Helical" evidence="9">
    <location>
        <begin position="293"/>
        <end position="317"/>
    </location>
</feature>
<keyword evidence="9" id="KW-0472">Membrane</keyword>
<proteinExistence type="predicted"/>
<evidence type="ECO:0000313" key="12">
    <source>
        <dbReference type="Proteomes" id="UP001501343"/>
    </source>
</evidence>
<feature type="transmembrane region" description="Helical" evidence="9">
    <location>
        <begin position="80"/>
        <end position="100"/>
    </location>
</feature>
<feature type="domain" description="Histidine kinase/HSP90-like ATPase" evidence="10">
    <location>
        <begin position="586"/>
        <end position="676"/>
    </location>
</feature>
<dbReference type="EC" id="2.7.13.3" evidence="2"/>
<evidence type="ECO:0000256" key="6">
    <source>
        <dbReference type="ARBA" id="ARBA00022777"/>
    </source>
</evidence>
<feature type="transmembrane region" description="Helical" evidence="9">
    <location>
        <begin position="52"/>
        <end position="73"/>
    </location>
</feature>
<feature type="transmembrane region" description="Helical" evidence="9">
    <location>
        <begin position="149"/>
        <end position="171"/>
    </location>
</feature>
<dbReference type="InterPro" id="IPR003594">
    <property type="entry name" value="HATPase_dom"/>
</dbReference>
<keyword evidence="5" id="KW-0547">Nucleotide-binding</keyword>
<reference evidence="11 12" key="1">
    <citation type="journal article" date="2019" name="Int. J. Syst. Evol. Microbiol.">
        <title>The Global Catalogue of Microorganisms (GCM) 10K type strain sequencing project: providing services to taxonomists for standard genome sequencing and annotation.</title>
        <authorList>
            <consortium name="The Broad Institute Genomics Platform"/>
            <consortium name="The Broad Institute Genome Sequencing Center for Infectious Disease"/>
            <person name="Wu L."/>
            <person name="Ma J."/>
        </authorList>
    </citation>
    <scope>NUCLEOTIDE SEQUENCE [LARGE SCALE GENOMIC DNA]</scope>
    <source>
        <strain evidence="11 12">JCM 14900</strain>
    </source>
</reference>
<evidence type="ECO:0000256" key="2">
    <source>
        <dbReference type="ARBA" id="ARBA00012438"/>
    </source>
</evidence>
<feature type="transmembrane region" description="Helical" evidence="9">
    <location>
        <begin position="323"/>
        <end position="343"/>
    </location>
</feature>
<evidence type="ECO:0000256" key="3">
    <source>
        <dbReference type="ARBA" id="ARBA00022553"/>
    </source>
</evidence>
<dbReference type="Gene3D" id="3.30.565.10">
    <property type="entry name" value="Histidine kinase-like ATPase, C-terminal domain"/>
    <property type="match status" value="1"/>
</dbReference>
<dbReference type="Pfam" id="PF02518">
    <property type="entry name" value="HATPase_c"/>
    <property type="match status" value="1"/>
</dbReference>
<dbReference type="RefSeq" id="WP_248148142.1">
    <property type="nucleotide sequence ID" value="NZ_BAAAOF010000004.1"/>
</dbReference>
<dbReference type="SMART" id="SM00387">
    <property type="entry name" value="HATPase_c"/>
    <property type="match status" value="1"/>
</dbReference>
<keyword evidence="6" id="KW-0418">Kinase</keyword>
<evidence type="ECO:0000256" key="7">
    <source>
        <dbReference type="ARBA" id="ARBA00022840"/>
    </source>
</evidence>
<evidence type="ECO:0000256" key="4">
    <source>
        <dbReference type="ARBA" id="ARBA00022679"/>
    </source>
</evidence>
<dbReference type="InterPro" id="IPR011712">
    <property type="entry name" value="Sig_transdc_His_kin_sub3_dim/P"/>
</dbReference>
<keyword evidence="9" id="KW-0812">Transmembrane</keyword>
<accession>A0ABN2PVR6</accession>
<keyword evidence="4" id="KW-0808">Transferase</keyword>
<evidence type="ECO:0000313" key="11">
    <source>
        <dbReference type="EMBL" id="GAA1930779.1"/>
    </source>
</evidence>
<dbReference type="PANTHER" id="PTHR24421:SF10">
    <property type="entry name" value="NITRATE_NITRITE SENSOR PROTEIN NARQ"/>
    <property type="match status" value="1"/>
</dbReference>
<feature type="transmembrane region" description="Helical" evidence="9">
    <location>
        <begin position="112"/>
        <end position="137"/>
    </location>
</feature>